<dbReference type="AlphaFoldDB" id="A0A0G4GQD3"/>
<evidence type="ECO:0000313" key="4">
    <source>
        <dbReference type="Proteomes" id="UP000041254"/>
    </source>
</evidence>
<keyword evidence="1" id="KW-0175">Coiled coil</keyword>
<dbReference type="VEuPathDB" id="CryptoDB:Vbra_10208"/>
<feature type="coiled-coil region" evidence="1">
    <location>
        <begin position="360"/>
        <end position="431"/>
    </location>
</feature>
<dbReference type="EMBL" id="CDMY01000752">
    <property type="protein sequence ID" value="CEM32427.1"/>
    <property type="molecule type" value="Genomic_DNA"/>
</dbReference>
<proteinExistence type="predicted"/>
<protein>
    <submittedName>
        <fullName evidence="3">Uncharacterized protein</fullName>
    </submittedName>
</protein>
<gene>
    <name evidence="3" type="ORF">Vbra_10208</name>
</gene>
<feature type="signal peptide" evidence="2">
    <location>
        <begin position="1"/>
        <end position="20"/>
    </location>
</feature>
<name>A0A0G4GQD3_VITBC</name>
<accession>A0A0G4GQD3</accession>
<dbReference type="Proteomes" id="UP000041254">
    <property type="component" value="Unassembled WGS sequence"/>
</dbReference>
<keyword evidence="4" id="KW-1185">Reference proteome</keyword>
<reference evidence="3 4" key="1">
    <citation type="submission" date="2014-11" db="EMBL/GenBank/DDBJ databases">
        <authorList>
            <person name="Zhu J."/>
            <person name="Qi W."/>
            <person name="Song R."/>
        </authorList>
    </citation>
    <scope>NUCLEOTIDE SEQUENCE [LARGE SCALE GENOMIC DNA]</scope>
</reference>
<evidence type="ECO:0000256" key="1">
    <source>
        <dbReference type="SAM" id="Coils"/>
    </source>
</evidence>
<evidence type="ECO:0000313" key="3">
    <source>
        <dbReference type="EMBL" id="CEM32427.1"/>
    </source>
</evidence>
<organism evidence="3 4">
    <name type="scientific">Vitrella brassicaformis (strain CCMP3155)</name>
    <dbReference type="NCBI Taxonomy" id="1169540"/>
    <lineage>
        <taxon>Eukaryota</taxon>
        <taxon>Sar</taxon>
        <taxon>Alveolata</taxon>
        <taxon>Colpodellida</taxon>
        <taxon>Vitrellaceae</taxon>
        <taxon>Vitrella</taxon>
    </lineage>
</organism>
<evidence type="ECO:0000256" key="2">
    <source>
        <dbReference type="SAM" id="SignalP"/>
    </source>
</evidence>
<feature type="chain" id="PRO_5005190500" evidence="2">
    <location>
        <begin position="21"/>
        <end position="491"/>
    </location>
</feature>
<keyword evidence="2" id="KW-0732">Signal</keyword>
<dbReference type="InParanoid" id="A0A0G4GQD3"/>
<sequence>MQRLLTIVFGLLVALPISSSVPSACGSFTSTAQERISQAACLYAQTQCQIIKPTSRVKRFPFTNVCYTVDKPFCTKQVDLALSMCKTSVSGRFGTCSEAQFNAFYTKRTQGICAVVSLPSPGRSLRAAAPRCADGEGTPCQPDWDGVTAEERHLADSGEETSCSAFNDRVAQGVAHAACSFAQSQCLIGESSLITPSDAVCYLVERQTCVSDADYWFTESCASRISDEWGSCSERSFYRYFQTQFFSHASFDGGTLAHRRTARMPSPTLPLFQALQRLGTPTAQATPLLLTGMRHSSWGSRRGSGNMGVCHGIDGILPPTATPAVSIGRMEVAATRLRGAAVAAYRRIEGLMVAGRGMDIVFLYEDKEYLQEQLKEWKDRALIYQSRVVKLKDRQASKALEAEKKAMAAEIQSLEAENAKLKEQLATTTSTIKYSRHARSFFLSVHIRVVMDQLTAQKDYAEVERIKQMVTRPEPGKTNITREYPRSVDMD</sequence>